<sequence length="255" mass="26861">MRLRQAPCPHQATARHGTHKEKQRLAGAADARLRQAEALLGACQRGVLKGAALAAWRSGLGLLEARASAASVVEPSPAARGGGGGQGRGRQGAAAGAVRVEGEPPCRGRRLAQLGEGAAGRHLGRPPAAGRHTARGLPARGAQGRRARRLEVRLEPAAFLGKRTHARGSWPSGSGSTCAKQIRQRSNRHLQHAGVVAVRGADAKTLLKALHAWRWSRLAEDVTWLCWEKERLAGRGRQDVAQSVACVEGKPSSPG</sequence>
<evidence type="ECO:0000313" key="2">
    <source>
        <dbReference type="EMBL" id="CAK0805409.1"/>
    </source>
</evidence>
<gene>
    <name evidence="2" type="ORF">PCOR1329_LOCUS11919</name>
</gene>
<dbReference type="EMBL" id="CAUYUJ010003448">
    <property type="protein sequence ID" value="CAK0805409.1"/>
    <property type="molecule type" value="Genomic_DNA"/>
</dbReference>
<reference evidence="2" key="1">
    <citation type="submission" date="2023-10" db="EMBL/GenBank/DDBJ databases">
        <authorList>
            <person name="Chen Y."/>
            <person name="Shah S."/>
            <person name="Dougan E. K."/>
            <person name="Thang M."/>
            <person name="Chan C."/>
        </authorList>
    </citation>
    <scope>NUCLEOTIDE SEQUENCE [LARGE SCALE GENOMIC DNA]</scope>
</reference>
<feature type="compositionally biased region" description="Low complexity" evidence="1">
    <location>
        <begin position="70"/>
        <end position="79"/>
    </location>
</feature>
<evidence type="ECO:0000256" key="1">
    <source>
        <dbReference type="SAM" id="MobiDB-lite"/>
    </source>
</evidence>
<feature type="region of interest" description="Disordered" evidence="1">
    <location>
        <begin position="1"/>
        <end position="22"/>
    </location>
</feature>
<protein>
    <submittedName>
        <fullName evidence="2">Uncharacterized protein</fullName>
    </submittedName>
</protein>
<comment type="caution">
    <text evidence="2">The sequence shown here is derived from an EMBL/GenBank/DDBJ whole genome shotgun (WGS) entry which is preliminary data.</text>
</comment>
<accession>A0ABN9QHE1</accession>
<keyword evidence="3" id="KW-1185">Reference proteome</keyword>
<dbReference type="Proteomes" id="UP001189429">
    <property type="component" value="Unassembled WGS sequence"/>
</dbReference>
<name>A0ABN9QHE1_9DINO</name>
<feature type="compositionally biased region" description="Gly residues" evidence="1">
    <location>
        <begin position="80"/>
        <end position="90"/>
    </location>
</feature>
<feature type="region of interest" description="Disordered" evidence="1">
    <location>
        <begin position="116"/>
        <end position="147"/>
    </location>
</feature>
<feature type="region of interest" description="Disordered" evidence="1">
    <location>
        <begin position="70"/>
        <end position="102"/>
    </location>
</feature>
<evidence type="ECO:0000313" key="3">
    <source>
        <dbReference type="Proteomes" id="UP001189429"/>
    </source>
</evidence>
<proteinExistence type="predicted"/>
<organism evidence="2 3">
    <name type="scientific">Prorocentrum cordatum</name>
    <dbReference type="NCBI Taxonomy" id="2364126"/>
    <lineage>
        <taxon>Eukaryota</taxon>
        <taxon>Sar</taxon>
        <taxon>Alveolata</taxon>
        <taxon>Dinophyceae</taxon>
        <taxon>Prorocentrales</taxon>
        <taxon>Prorocentraceae</taxon>
        <taxon>Prorocentrum</taxon>
    </lineage>
</organism>